<comment type="caution">
    <text evidence="4">The sequence shown here is derived from an EMBL/GenBank/DDBJ whole genome shotgun (WGS) entry which is preliminary data.</text>
</comment>
<organism evidence="4 5">
    <name type="scientific">Umbra pygmaea</name>
    <name type="common">Eastern mudminnow</name>
    <dbReference type="NCBI Taxonomy" id="75934"/>
    <lineage>
        <taxon>Eukaryota</taxon>
        <taxon>Metazoa</taxon>
        <taxon>Chordata</taxon>
        <taxon>Craniata</taxon>
        <taxon>Vertebrata</taxon>
        <taxon>Euteleostomi</taxon>
        <taxon>Actinopterygii</taxon>
        <taxon>Neopterygii</taxon>
        <taxon>Teleostei</taxon>
        <taxon>Protacanthopterygii</taxon>
        <taxon>Esociformes</taxon>
        <taxon>Umbridae</taxon>
        <taxon>Umbra</taxon>
    </lineage>
</organism>
<evidence type="ECO:0000313" key="4">
    <source>
        <dbReference type="EMBL" id="KAL0968076.1"/>
    </source>
</evidence>
<reference evidence="4 5" key="1">
    <citation type="submission" date="2024-06" db="EMBL/GenBank/DDBJ databases">
        <authorList>
            <person name="Pan Q."/>
            <person name="Wen M."/>
            <person name="Jouanno E."/>
            <person name="Zahm M."/>
            <person name="Klopp C."/>
            <person name="Cabau C."/>
            <person name="Louis A."/>
            <person name="Berthelot C."/>
            <person name="Parey E."/>
            <person name="Roest Crollius H."/>
            <person name="Montfort J."/>
            <person name="Robinson-Rechavi M."/>
            <person name="Bouchez O."/>
            <person name="Lampietro C."/>
            <person name="Lopez Roques C."/>
            <person name="Donnadieu C."/>
            <person name="Postlethwait J."/>
            <person name="Bobe J."/>
            <person name="Verreycken H."/>
            <person name="Guiguen Y."/>
        </authorList>
    </citation>
    <scope>NUCLEOTIDE SEQUENCE [LARGE SCALE GENOMIC DNA]</scope>
    <source>
        <strain evidence="4">Up_M1</strain>
        <tissue evidence="4">Testis</tissue>
    </source>
</reference>
<feature type="compositionally biased region" description="Polar residues" evidence="2">
    <location>
        <begin position="44"/>
        <end position="54"/>
    </location>
</feature>
<feature type="non-terminal residue" evidence="4">
    <location>
        <position position="1"/>
    </location>
</feature>
<keyword evidence="1" id="KW-0378">Hydrolase</keyword>
<keyword evidence="3" id="KW-0812">Transmembrane</keyword>
<dbReference type="Proteomes" id="UP001557470">
    <property type="component" value="Unassembled WGS sequence"/>
</dbReference>
<dbReference type="GO" id="GO:0004721">
    <property type="term" value="F:phosphoprotein phosphatase activity"/>
    <property type="evidence" value="ECO:0007669"/>
    <property type="project" value="UniProtKB-KW"/>
</dbReference>
<feature type="region of interest" description="Disordered" evidence="2">
    <location>
        <begin position="339"/>
        <end position="406"/>
    </location>
</feature>
<dbReference type="EMBL" id="JAGEUA010000008">
    <property type="protein sequence ID" value="KAL0968076.1"/>
    <property type="molecule type" value="Genomic_DNA"/>
</dbReference>
<keyword evidence="1" id="KW-0904">Protein phosphatase</keyword>
<keyword evidence="3" id="KW-1133">Transmembrane helix</keyword>
<keyword evidence="3" id="KW-0472">Membrane</keyword>
<feature type="region of interest" description="Disordered" evidence="2">
    <location>
        <begin position="1"/>
        <end position="59"/>
    </location>
</feature>
<feature type="compositionally biased region" description="Pro residues" evidence="2">
    <location>
        <begin position="78"/>
        <end position="93"/>
    </location>
</feature>
<feature type="region of interest" description="Disordered" evidence="2">
    <location>
        <begin position="475"/>
        <end position="500"/>
    </location>
</feature>
<feature type="compositionally biased region" description="Polar residues" evidence="2">
    <location>
        <begin position="133"/>
        <end position="149"/>
    </location>
</feature>
<evidence type="ECO:0000256" key="1">
    <source>
        <dbReference type="ARBA" id="ARBA00022912"/>
    </source>
</evidence>
<dbReference type="SUPFAM" id="SSF52799">
    <property type="entry name" value="(Phosphotyrosine protein) phosphatases II"/>
    <property type="match status" value="1"/>
</dbReference>
<feature type="transmembrane region" description="Helical" evidence="3">
    <location>
        <begin position="508"/>
        <end position="533"/>
    </location>
</feature>
<dbReference type="PANTHER" id="PTHR19134:SF461">
    <property type="entry name" value="RECEPTOR-TYPE TYROSINE-PROTEIN PHOSPHATASE ZETA"/>
    <property type="match status" value="1"/>
</dbReference>
<dbReference type="InterPro" id="IPR029021">
    <property type="entry name" value="Prot-tyrosine_phosphatase-like"/>
</dbReference>
<dbReference type="AlphaFoldDB" id="A0ABD0WTE7"/>
<feature type="compositionally biased region" description="Polar residues" evidence="2">
    <location>
        <begin position="395"/>
        <end position="404"/>
    </location>
</feature>
<keyword evidence="5" id="KW-1185">Reference proteome</keyword>
<feature type="compositionally biased region" description="Polar residues" evidence="2">
    <location>
        <begin position="22"/>
        <end position="38"/>
    </location>
</feature>
<dbReference type="PANTHER" id="PTHR19134">
    <property type="entry name" value="RECEPTOR-TYPE TYROSINE-PROTEIN PHOSPHATASE"/>
    <property type="match status" value="1"/>
</dbReference>
<gene>
    <name evidence="4" type="ORF">UPYG_G00262040</name>
</gene>
<feature type="region of interest" description="Disordered" evidence="2">
    <location>
        <begin position="71"/>
        <end position="169"/>
    </location>
</feature>
<evidence type="ECO:0000256" key="3">
    <source>
        <dbReference type="SAM" id="Phobius"/>
    </source>
</evidence>
<dbReference type="InterPro" id="IPR050348">
    <property type="entry name" value="Protein-Tyr_Phosphatase"/>
</dbReference>
<feature type="compositionally biased region" description="Acidic residues" evidence="2">
    <location>
        <begin position="113"/>
        <end position="130"/>
    </location>
</feature>
<feature type="compositionally biased region" description="Low complexity" evidence="2">
    <location>
        <begin position="446"/>
        <end position="459"/>
    </location>
</feature>
<evidence type="ECO:0000313" key="5">
    <source>
        <dbReference type="Proteomes" id="UP001557470"/>
    </source>
</evidence>
<evidence type="ECO:0000256" key="2">
    <source>
        <dbReference type="SAM" id="MobiDB-lite"/>
    </source>
</evidence>
<dbReference type="Gene3D" id="3.90.190.10">
    <property type="entry name" value="Protein tyrosine phosphatase superfamily"/>
    <property type="match status" value="1"/>
</dbReference>
<sequence>LLQTTQPVFNGELPPSTLPVCDTSTPGKPGSAPNSAPTSCPHASPSSRPVSSVTLPAPDSSLHAATSLLSSGDSFLSAPPPSSPTVSYPPQPSRPLSGWETLTSRGVAGDGGGGDDDDDGGDDDTVDDGDMLSPSSPVASGYTLVSSDTPPLRTFPASERDPPELASSLHPAASLSIQPSLLSSGLSSSRATSDLSVSDALWDYSYAPERVGQASLSGGISGGFAVTSGGLESLRTHSADFTLPSSWLHATPDLPLPSTDWGTANVVPFSLASDLGPLLQSSLAVSFASSVGQPVFSSSSPPLPNLPSSHSDLPLSVTATASISKDHLVSAFKTSPPTASTLIPTLTPDPQTTDSSASGFTPSGEVQEEVQEQWDLVQSSASGASTVPHVHTVGPSLTSETFTDSDADERSSAFYFDSESGSAIALETPGSTVTLSTVTVAATWSLGGQEESGSGQGESAYDNETSSDFSILEHTERDSDGPQEPVEEASNSSHESRVGLARERERKAVVPLAVVSTLTLVGLIILVGILIYWRRCFQTAHFYIEDNMSPKVISVSPTPLTATGGHEALPVSQFVKHVAQLHETNAFCREFEILKECYEEVQVCTVDLGITTDGSNHPENKNKNRYINILAYDHSRVRLSIQADKCREKRRLH</sequence>
<feature type="compositionally biased region" description="Polar residues" evidence="2">
    <location>
        <begin position="376"/>
        <end position="385"/>
    </location>
</feature>
<name>A0ABD0WTE7_UMBPY</name>
<feature type="region of interest" description="Disordered" evidence="2">
    <location>
        <begin position="446"/>
        <end position="465"/>
    </location>
</feature>
<proteinExistence type="predicted"/>
<feature type="compositionally biased region" description="Polar residues" evidence="2">
    <location>
        <begin position="339"/>
        <end position="361"/>
    </location>
</feature>
<accession>A0ABD0WTE7</accession>
<protein>
    <submittedName>
        <fullName evidence="4">Uncharacterized protein</fullName>
    </submittedName>
</protein>